<keyword evidence="3" id="KW-1185">Reference proteome</keyword>
<dbReference type="EMBL" id="CP032549">
    <property type="protein sequence ID" value="QIV87302.1"/>
    <property type="molecule type" value="Genomic_DNA"/>
</dbReference>
<keyword evidence="1" id="KW-0472">Membrane</keyword>
<keyword evidence="1" id="KW-0812">Transmembrane</keyword>
<dbReference type="RefSeq" id="WP_022877030.1">
    <property type="nucleotide sequence ID" value="NZ_CP032549.1"/>
</dbReference>
<feature type="transmembrane region" description="Helical" evidence="1">
    <location>
        <begin position="97"/>
        <end position="118"/>
    </location>
</feature>
<evidence type="ECO:0000313" key="3">
    <source>
        <dbReference type="Proteomes" id="UP000502331"/>
    </source>
</evidence>
<feature type="transmembrane region" description="Helical" evidence="1">
    <location>
        <begin position="61"/>
        <end position="85"/>
    </location>
</feature>
<evidence type="ECO:0000256" key="1">
    <source>
        <dbReference type="SAM" id="Phobius"/>
    </source>
</evidence>
<feature type="transmembrane region" description="Helical" evidence="1">
    <location>
        <begin position="124"/>
        <end position="144"/>
    </location>
</feature>
<evidence type="ECO:0000313" key="2">
    <source>
        <dbReference type="EMBL" id="QIV87302.1"/>
    </source>
</evidence>
<proteinExistence type="predicted"/>
<gene>
    <name evidence="2" type="ORF">D3791_09310</name>
</gene>
<dbReference type="Proteomes" id="UP000502331">
    <property type="component" value="Chromosome"/>
</dbReference>
<feature type="transmembrane region" description="Helical" evidence="1">
    <location>
        <begin position="33"/>
        <end position="55"/>
    </location>
</feature>
<keyword evidence="1" id="KW-1133">Transmembrane helix</keyword>
<protein>
    <submittedName>
        <fullName evidence="2">Uncharacterized protein</fullName>
    </submittedName>
</protein>
<dbReference type="AlphaFoldDB" id="A0A6H0SI11"/>
<accession>A0A6H0SI11</accession>
<reference evidence="2 3" key="1">
    <citation type="submission" date="2018-09" db="EMBL/GenBank/DDBJ databases">
        <title>Glutamicibacter mishrai S5-52T (LMG 29155T = KCTC 39846T).</title>
        <authorList>
            <person name="Das S.K."/>
        </authorList>
    </citation>
    <scope>NUCLEOTIDE SEQUENCE [LARGE SCALE GENOMIC DNA]</scope>
    <source>
        <strain evidence="2 3">S5-52</strain>
    </source>
</reference>
<name>A0A6H0SI11_9MICC</name>
<organism evidence="2 3">
    <name type="scientific">Glutamicibacter mishrai</name>
    <dbReference type="NCBI Taxonomy" id="1775880"/>
    <lineage>
        <taxon>Bacteria</taxon>
        <taxon>Bacillati</taxon>
        <taxon>Actinomycetota</taxon>
        <taxon>Actinomycetes</taxon>
        <taxon>Micrococcales</taxon>
        <taxon>Micrococcaceae</taxon>
        <taxon>Glutamicibacter</taxon>
    </lineage>
</organism>
<sequence length="146" mass="15408">MSSEQELGPEEQLAALGKARQGMDRASGYGARLLGSYCIALGLLIGGLAALLQIYRPDEKFAGFIVIMALFAAAVLAMSLAYGKLYRSLPRGYSKMYMRGFIASMVLYAVSVALIGAGPLDWPAMALIGVVVAAPLCATGIAMVRR</sequence>